<sequence>MKKKELLKEGEISASNSSRSLYQKVNDASQYLYKEKIADETILKAVKLLTKERNSIWGVDTMNAYVHSNKLSPVPIDIQTTWDNIQDFMVTLWSQIESE</sequence>
<evidence type="ECO:0000313" key="1">
    <source>
        <dbReference type="EMBL" id="EDO53438.1"/>
    </source>
</evidence>
<protein>
    <submittedName>
        <fullName evidence="1">Uncharacterized protein</fullName>
    </submittedName>
</protein>
<name>A0ABC9N9J9_BACUC</name>
<dbReference type="RefSeq" id="WP_005829042.1">
    <property type="nucleotide sequence ID" value="NZ_DS362246.1"/>
</dbReference>
<proteinExistence type="predicted"/>
<reference evidence="1" key="1">
    <citation type="submission" date="2007-06" db="EMBL/GenBank/DDBJ databases">
        <authorList>
            <person name="Fulton L."/>
            <person name="Clifton S."/>
            <person name="Fulton B."/>
            <person name="Xu J."/>
            <person name="Minx P."/>
            <person name="Pepin K.H."/>
            <person name="Johnson M."/>
            <person name="Thiruvilangam P."/>
            <person name="Bhonagiri V."/>
            <person name="Nash W.E."/>
            <person name="Mardis E.R."/>
            <person name="Wilson R.K."/>
        </authorList>
    </citation>
    <scope>NUCLEOTIDE SEQUENCE [LARGE SCALE GENOMIC DNA]</scope>
    <source>
        <strain evidence="1">ATCC 8492</strain>
    </source>
</reference>
<dbReference type="AlphaFoldDB" id="A0ABC9N9J9"/>
<reference evidence="1" key="2">
    <citation type="submission" date="2013-11" db="EMBL/GenBank/DDBJ databases">
        <title>Draft genome sequence of Bacteroides uniformis (ATCC 8492).</title>
        <authorList>
            <person name="Sudarsanam P."/>
            <person name="Ley R."/>
            <person name="Guruge J."/>
            <person name="Turnbaugh P.J."/>
            <person name="Mahowald M."/>
            <person name="Liep D."/>
            <person name="Gordon J."/>
        </authorList>
    </citation>
    <scope>NUCLEOTIDE SEQUENCE</scope>
    <source>
        <strain evidence="1">ATCC 8492</strain>
    </source>
</reference>
<organism evidence="1 2">
    <name type="scientific">Bacteroides uniformis (strain ATCC 8492 / DSM 6597 / CCUG 4942 / CIP 103695 / JCM 5828 / KCTC 5204 / NCTC 13054 / VPI 0061)</name>
    <dbReference type="NCBI Taxonomy" id="411479"/>
    <lineage>
        <taxon>Bacteria</taxon>
        <taxon>Pseudomonadati</taxon>
        <taxon>Bacteroidota</taxon>
        <taxon>Bacteroidia</taxon>
        <taxon>Bacteroidales</taxon>
        <taxon>Bacteroidaceae</taxon>
        <taxon>Bacteroides</taxon>
    </lineage>
</organism>
<evidence type="ECO:0000313" key="2">
    <source>
        <dbReference type="Proteomes" id="UP000004110"/>
    </source>
</evidence>
<dbReference type="Proteomes" id="UP000004110">
    <property type="component" value="Unassembled WGS sequence"/>
</dbReference>
<keyword evidence="2" id="KW-1185">Reference proteome</keyword>
<comment type="caution">
    <text evidence="1">The sequence shown here is derived from an EMBL/GenBank/DDBJ whole genome shotgun (WGS) entry which is preliminary data.</text>
</comment>
<dbReference type="EMBL" id="AAYH02000045">
    <property type="protein sequence ID" value="EDO53438.1"/>
    <property type="molecule type" value="Genomic_DNA"/>
</dbReference>
<accession>A0ABC9N9J9</accession>
<gene>
    <name evidence="1" type="ORF">BACUNI_02715</name>
</gene>